<keyword evidence="1" id="KW-0677">Repeat</keyword>
<feature type="domain" description="MROH2B-like HEAT-repeats" evidence="4">
    <location>
        <begin position="187"/>
        <end position="492"/>
    </location>
</feature>
<evidence type="ECO:0000259" key="3">
    <source>
        <dbReference type="Pfam" id="PF21047"/>
    </source>
</evidence>
<evidence type="ECO:0000259" key="4">
    <source>
        <dbReference type="Pfam" id="PF23210"/>
    </source>
</evidence>
<dbReference type="GO" id="GO:0005737">
    <property type="term" value="C:cytoplasm"/>
    <property type="evidence" value="ECO:0007669"/>
    <property type="project" value="TreeGrafter"/>
</dbReference>
<dbReference type="InterPro" id="IPR048465">
    <property type="entry name" value="Maestro-like_HEAT"/>
</dbReference>
<evidence type="ECO:0000256" key="1">
    <source>
        <dbReference type="ARBA" id="ARBA00022737"/>
    </source>
</evidence>
<accession>A0AA97L8N9</accession>
<dbReference type="Pfam" id="PF23221">
    <property type="entry name" value="HEAT_MROH2B_1st"/>
    <property type="match status" value="1"/>
</dbReference>
<dbReference type="GeneID" id="129336913"/>
<evidence type="ECO:0000259" key="6">
    <source>
        <dbReference type="Pfam" id="PF23227"/>
    </source>
</evidence>
<dbReference type="SUPFAM" id="SSF48371">
    <property type="entry name" value="ARM repeat"/>
    <property type="match status" value="2"/>
</dbReference>
<organism evidence="7 8">
    <name type="scientific">Eublepharis macularius</name>
    <name type="common">Leopard gecko</name>
    <name type="synonym">Cyrtodactylus macularius</name>
    <dbReference type="NCBI Taxonomy" id="481883"/>
    <lineage>
        <taxon>Eukaryota</taxon>
        <taxon>Metazoa</taxon>
        <taxon>Chordata</taxon>
        <taxon>Craniata</taxon>
        <taxon>Vertebrata</taxon>
        <taxon>Euteleostomi</taxon>
        <taxon>Lepidosauria</taxon>
        <taxon>Squamata</taxon>
        <taxon>Bifurcata</taxon>
        <taxon>Gekkota</taxon>
        <taxon>Eublepharidae</taxon>
        <taxon>Eublepharinae</taxon>
        <taxon>Eublepharis</taxon>
    </lineage>
</organism>
<dbReference type="RefSeq" id="XP_054846304.1">
    <property type="nucleotide sequence ID" value="XM_054990329.1"/>
</dbReference>
<feature type="region of interest" description="Disordered" evidence="2">
    <location>
        <begin position="1"/>
        <end position="29"/>
    </location>
</feature>
<feature type="domain" description="Maestro-like HEAT-repeats" evidence="3">
    <location>
        <begin position="517"/>
        <end position="745"/>
    </location>
</feature>
<gene>
    <name evidence="8" type="primary">LOC129336913</name>
</gene>
<proteinExistence type="predicted"/>
<dbReference type="InterPro" id="IPR056282">
    <property type="entry name" value="MROH2B-like_N_HEAT"/>
</dbReference>
<evidence type="ECO:0000256" key="2">
    <source>
        <dbReference type="SAM" id="MobiDB-lite"/>
    </source>
</evidence>
<evidence type="ECO:0000313" key="7">
    <source>
        <dbReference type="Proteomes" id="UP001190640"/>
    </source>
</evidence>
<dbReference type="PANTHER" id="PTHR23120">
    <property type="entry name" value="MAESTRO-RELATED HEAT DOMAIN-CONTAINING"/>
    <property type="match status" value="1"/>
</dbReference>
<sequence>MTLCGRGDEHHGARERPRQKDKREAQREELNENESKVCFFNLRNLREENSLSLVGVSADNLRALAETKRTGVLQAICKYRQSIHKISPRHRLRINEILQAVIRSASSIDYRLANVIIKLASEDMLRTTDLRDLYQDAAGDILVALWNHFPAEVLAKLLEGFQGRLLPYRSILCVLGKLANQAFSESDSSKLDVWERKLVEFVERLLIDITDRTCCEELLHKLLKGDEVDQSRSVEKVFLYQYYGAIIRVSDNSQLVQEHLCKILALSHRGPTEMKGIASAVGLAASRHLDEVLQALEDFSKTISAEETPVTRTSQYYCWNTLLLCYGRLALGIKDEVLPRVELIMAKMIEYFTINPLDMNLKKSFLIAVLMFLEAVAATGKAQGVQLHMKTTLVECLIVLIEREPLNMLVNTVRQDAMYIVKEISQLKPLLETEMKSSLLCASFKSIFCLFPLDVLERNYCAGLIAVPSFSLQGLYHQAMSSLEEMLQGLLLENPHPRELRNMLELMEPWMTSTLDHERERAVQTAMKLLKFVAECFHCDLSQEFSQFAHLTAVLLVLCNDPAECISSSAVQGVSCLCEVLLRRKSLKQRTQKRRKWSVMKTSKLQETGSLGLTESEWQIAMHCEDRLFSSQLTNLLLSALDSLRRSDTELLKAAEEVLDAVLQNHVRKIERVKDVVAAISICLQLRQSSYWTRKVVLRVLTLMIPHHMEEAVQSCLSFAIPIERHGNELWTAMAAGPQVATQVLQLLLKNLQAKDPRDESSTTMSLAAMNVIRETFLIPGYRAALVEMHLQLFIPSLKQVLYVMQLDLPESLRAQQEFILRENPRALSFQSTSVEIMKSLFSITGEWEVYACIEFQQGWRVLCGPQQFLQGTRLIARAMAECGSSQIPGIFGEAALILSSEEDELKKMTALALVIEFLKSPSAVKMMNRFSLKDHLEEGLAASNPIIKELCWKGLSSFVFQQEKVKFLRDQLPALINSVFGGLEENILQGLKDIMAAVYDMDGQGIGPISVDLALNVRSFFEDESAAVRAAAISLFGQLVTRAKEADKAVLKKEVVYSLLALLLHLKDRDNTVAMACKLTLLNCGIFLGWAHLKLMFRSMAWADTWSCLVNVWKNLMRNNHDNIHIFISQALGYLHHPQIEIRHTATRFIGHTLNYYSSQLSKNLDQDDICHLTKVFQAMESSPDSTMANFAKTYRVILQKLTVKRRLAGAGERSGQALDSSSQDGKQLSELEERAVSPMLQLEGTPVLKRRETLEVPTPTRTKRPFAQRGSSIFPFQPDPTR</sequence>
<evidence type="ECO:0000313" key="8">
    <source>
        <dbReference type="RefSeq" id="XP_054846304.1"/>
    </source>
</evidence>
<dbReference type="Pfam" id="PF23227">
    <property type="entry name" value="HEAT_MROH2B_C"/>
    <property type="match status" value="1"/>
</dbReference>
<feature type="region of interest" description="Disordered" evidence="2">
    <location>
        <begin position="1212"/>
        <end position="1284"/>
    </location>
</feature>
<feature type="compositionally biased region" description="Polar residues" evidence="2">
    <location>
        <begin position="1219"/>
        <end position="1228"/>
    </location>
</feature>
<reference evidence="8" key="1">
    <citation type="submission" date="2025-08" db="UniProtKB">
        <authorList>
            <consortium name="RefSeq"/>
        </authorList>
    </citation>
    <scope>IDENTIFICATION</scope>
    <source>
        <tissue evidence="8">Blood</tissue>
    </source>
</reference>
<dbReference type="Pfam" id="PF23210">
    <property type="entry name" value="HEAT_Maestro_2"/>
    <property type="match status" value="1"/>
</dbReference>
<dbReference type="PANTHER" id="PTHR23120:SF6">
    <property type="entry name" value="MAESTRO HEAT-LIKE REPEAT FAMILY MEMBER 5"/>
    <property type="match status" value="1"/>
</dbReference>
<dbReference type="InterPro" id="IPR016024">
    <property type="entry name" value="ARM-type_fold"/>
</dbReference>
<protein>
    <submittedName>
        <fullName evidence="8">Maestro heat-like repeat family member 5</fullName>
    </submittedName>
</protein>
<keyword evidence="7" id="KW-1185">Reference proteome</keyword>
<dbReference type="InterPro" id="IPR055408">
    <property type="entry name" value="HEAT_MROH2B-like"/>
</dbReference>
<dbReference type="InterPro" id="IPR055406">
    <property type="entry name" value="HEAT_Maestro"/>
</dbReference>
<dbReference type="Pfam" id="PF21047">
    <property type="entry name" value="HEAT_Maestro"/>
    <property type="match status" value="1"/>
</dbReference>
<feature type="domain" description="Maestro/Maestro-like HEAT-repeats" evidence="6">
    <location>
        <begin position="935"/>
        <end position="1200"/>
    </location>
</feature>
<name>A0AA97L8N9_EUBMA</name>
<evidence type="ECO:0000259" key="5">
    <source>
        <dbReference type="Pfam" id="PF23221"/>
    </source>
</evidence>
<feature type="domain" description="MROH2B-like N-terminal HEAT-repeats" evidence="5">
    <location>
        <begin position="61"/>
        <end position="181"/>
    </location>
</feature>
<dbReference type="InterPro" id="IPR045206">
    <property type="entry name" value="Maestro_heat-like_prot"/>
</dbReference>
<dbReference type="Gene3D" id="1.25.10.10">
    <property type="entry name" value="Leucine-rich Repeat Variant"/>
    <property type="match status" value="1"/>
</dbReference>
<dbReference type="InterPro" id="IPR011989">
    <property type="entry name" value="ARM-like"/>
</dbReference>
<dbReference type="Proteomes" id="UP001190640">
    <property type="component" value="Chromosome 10"/>
</dbReference>
<dbReference type="KEGG" id="emc:129336913"/>